<gene>
    <name evidence="1" type="ORF">PRZ48_008976</name>
</gene>
<dbReference type="Proteomes" id="UP001305779">
    <property type="component" value="Unassembled WGS sequence"/>
</dbReference>
<evidence type="ECO:0000313" key="1">
    <source>
        <dbReference type="EMBL" id="KAK4500785.1"/>
    </source>
</evidence>
<organism evidence="1 2">
    <name type="scientific">Zasmidium cellare</name>
    <name type="common">Wine cellar mold</name>
    <name type="synonym">Racodium cellare</name>
    <dbReference type="NCBI Taxonomy" id="395010"/>
    <lineage>
        <taxon>Eukaryota</taxon>
        <taxon>Fungi</taxon>
        <taxon>Dikarya</taxon>
        <taxon>Ascomycota</taxon>
        <taxon>Pezizomycotina</taxon>
        <taxon>Dothideomycetes</taxon>
        <taxon>Dothideomycetidae</taxon>
        <taxon>Mycosphaerellales</taxon>
        <taxon>Mycosphaerellaceae</taxon>
        <taxon>Zasmidium</taxon>
    </lineage>
</organism>
<name>A0ABR0EHN8_ZASCE</name>
<dbReference type="EMBL" id="JAXOVC010000006">
    <property type="protein sequence ID" value="KAK4500785.1"/>
    <property type="molecule type" value="Genomic_DNA"/>
</dbReference>
<reference evidence="1 2" key="1">
    <citation type="journal article" date="2023" name="G3 (Bethesda)">
        <title>A chromosome-level genome assembly of Zasmidium syzygii isolated from banana leaves.</title>
        <authorList>
            <person name="van Westerhoven A.C."/>
            <person name="Mehrabi R."/>
            <person name="Talebi R."/>
            <person name="Steentjes M.B.F."/>
            <person name="Corcolon B."/>
            <person name="Chong P.A."/>
            <person name="Kema G.H.J."/>
            <person name="Seidl M.F."/>
        </authorList>
    </citation>
    <scope>NUCLEOTIDE SEQUENCE [LARGE SCALE GENOMIC DNA]</scope>
    <source>
        <strain evidence="1 2">P124</strain>
    </source>
</reference>
<evidence type="ECO:0008006" key="3">
    <source>
        <dbReference type="Google" id="ProtNLM"/>
    </source>
</evidence>
<evidence type="ECO:0000313" key="2">
    <source>
        <dbReference type="Proteomes" id="UP001305779"/>
    </source>
</evidence>
<proteinExistence type="predicted"/>
<keyword evidence="2" id="KW-1185">Reference proteome</keyword>
<comment type="caution">
    <text evidence="1">The sequence shown here is derived from an EMBL/GenBank/DDBJ whole genome shotgun (WGS) entry which is preliminary data.</text>
</comment>
<sequence length="178" mass="20181">MADNFELLNDQFTCCVDYDADIYIQGTDRVRLKLGDVVGVTLDKTVRSGRRPRGPPDWARTVLSIPGDYDGEIGLHSRHKDKLADTHRLFQLLFDRVSQRPKRDFGVDIGHLLDSDTLHFIDYFCLEPDFRGKGFAKDAMLTYLDAVDQMPGECRYQGPVLLSPGPLTDETERMKEAG</sequence>
<accession>A0ABR0EHN8</accession>
<protein>
    <recommendedName>
        <fullName evidence="3">N-acetyltransferase domain-containing protein</fullName>
    </recommendedName>
</protein>